<dbReference type="EMBL" id="MHPP01000019">
    <property type="protein sequence ID" value="OGZ84315.1"/>
    <property type="molecule type" value="Genomic_DNA"/>
</dbReference>
<feature type="transmembrane region" description="Helical" evidence="1">
    <location>
        <begin position="99"/>
        <end position="120"/>
    </location>
</feature>
<feature type="transmembrane region" description="Helical" evidence="1">
    <location>
        <begin position="201"/>
        <end position="220"/>
    </location>
</feature>
<keyword evidence="1" id="KW-0812">Transmembrane</keyword>
<feature type="domain" description="Histidine kinase N-terminal 7TM region" evidence="2">
    <location>
        <begin position="11"/>
        <end position="225"/>
    </location>
</feature>
<evidence type="ECO:0000256" key="1">
    <source>
        <dbReference type="SAM" id="Phobius"/>
    </source>
</evidence>
<feature type="transmembrane region" description="Helical" evidence="1">
    <location>
        <begin position="232"/>
        <end position="253"/>
    </location>
</feature>
<comment type="caution">
    <text evidence="3">The sequence shown here is derived from an EMBL/GenBank/DDBJ whole genome shotgun (WGS) entry which is preliminary data.</text>
</comment>
<dbReference type="InterPro" id="IPR031621">
    <property type="entry name" value="HisKA_7TM"/>
</dbReference>
<feature type="transmembrane region" description="Helical" evidence="1">
    <location>
        <begin position="170"/>
        <end position="195"/>
    </location>
</feature>
<feature type="transmembrane region" description="Helical" evidence="1">
    <location>
        <begin position="66"/>
        <end position="87"/>
    </location>
</feature>
<evidence type="ECO:0000313" key="3">
    <source>
        <dbReference type="EMBL" id="OGZ84315.1"/>
    </source>
</evidence>
<name>A0A1G2JB25_9BACT</name>
<gene>
    <name evidence="3" type="ORF">A2401_02710</name>
</gene>
<reference evidence="3 4" key="1">
    <citation type="journal article" date="2016" name="Nat. Commun.">
        <title>Thousands of microbial genomes shed light on interconnected biogeochemical processes in an aquifer system.</title>
        <authorList>
            <person name="Anantharaman K."/>
            <person name="Brown C.T."/>
            <person name="Hug L.A."/>
            <person name="Sharon I."/>
            <person name="Castelle C.J."/>
            <person name="Probst A.J."/>
            <person name="Thomas B.C."/>
            <person name="Singh A."/>
            <person name="Wilkins M.J."/>
            <person name="Karaoz U."/>
            <person name="Brodie E.L."/>
            <person name="Williams K.H."/>
            <person name="Hubbard S.S."/>
            <person name="Banfield J.F."/>
        </authorList>
    </citation>
    <scope>NUCLEOTIDE SEQUENCE [LARGE SCALE GENOMIC DNA]</scope>
</reference>
<evidence type="ECO:0000313" key="4">
    <source>
        <dbReference type="Proteomes" id="UP000177751"/>
    </source>
</evidence>
<keyword evidence="1" id="KW-0472">Membrane</keyword>
<dbReference type="InterPro" id="IPR029016">
    <property type="entry name" value="GAF-like_dom_sf"/>
</dbReference>
<sequence>MIFNLYTISAFINFLTSIVLAVLVVLKNRKNPKNVSFSILATLVSLWSLCYFFWQNVEQAEWLALFWCRALMAFTIMIPAAYLHFVLALTETLEKRKKFLIFVYLLFYFFLLTNATPFFIEKVEPIMNFKFWPVATPIMSLWFFSFGVCVFYSAFLLIKKYRGASGITKLQLKYVAIGTIISFICGTLNFAPWYGIPLPPVANSFVPFYVILMAYAITRYRFMDIKTLTRNITFYFIIAVFAYLSFYLFAHAYKIIFGDPLARGGYVLGLVVAPVFAVIAYKISGSLSKFLNKRVFYFLYVYEQEIKKAQNQLRRYNSLDQVADVIINTIRTTLQTEKIAVLFCNSAGKEINFEVTKKIGFTEIPQLSCALFSEYFKKEYDAITREELEQTIENTKDAVWKKTLHSIENQIHRYNISTCIPLKDSENLLGIIVIGAKRFEGSYSKEDFGLLKTLSNCAQISASNALIYKKLEEGREG</sequence>
<evidence type="ECO:0000259" key="2">
    <source>
        <dbReference type="Pfam" id="PF16927"/>
    </source>
</evidence>
<dbReference type="Pfam" id="PF16927">
    <property type="entry name" value="HisKA_7TM"/>
    <property type="match status" value="1"/>
</dbReference>
<protein>
    <recommendedName>
        <fullName evidence="2">Histidine kinase N-terminal 7TM region domain-containing protein</fullName>
    </recommendedName>
</protein>
<feature type="transmembrane region" description="Helical" evidence="1">
    <location>
        <begin position="35"/>
        <end position="54"/>
    </location>
</feature>
<feature type="transmembrane region" description="Helical" evidence="1">
    <location>
        <begin position="140"/>
        <end position="158"/>
    </location>
</feature>
<accession>A0A1G2JB25</accession>
<dbReference type="Proteomes" id="UP000177751">
    <property type="component" value="Unassembled WGS sequence"/>
</dbReference>
<feature type="transmembrane region" description="Helical" evidence="1">
    <location>
        <begin position="6"/>
        <end position="26"/>
    </location>
</feature>
<feature type="transmembrane region" description="Helical" evidence="1">
    <location>
        <begin position="265"/>
        <end position="284"/>
    </location>
</feature>
<dbReference type="STRING" id="1802229.A2401_02710"/>
<dbReference type="SUPFAM" id="SSF55781">
    <property type="entry name" value="GAF domain-like"/>
    <property type="match status" value="1"/>
</dbReference>
<keyword evidence="1" id="KW-1133">Transmembrane helix</keyword>
<dbReference type="Gene3D" id="3.30.450.40">
    <property type="match status" value="1"/>
</dbReference>
<dbReference type="AlphaFoldDB" id="A0A1G2JB25"/>
<proteinExistence type="predicted"/>
<organism evidence="3 4">
    <name type="scientific">Candidatus Staskawiczbacteria bacterium RIFOXYC1_FULL_38_18</name>
    <dbReference type="NCBI Taxonomy" id="1802229"/>
    <lineage>
        <taxon>Bacteria</taxon>
        <taxon>Candidatus Staskawicziibacteriota</taxon>
    </lineage>
</organism>